<keyword evidence="3" id="KW-1185">Reference proteome</keyword>
<accession>A0AA95NGN4</accession>
<sequence>MHKPARFDMYATIHRALRHFMTDTLTQIGRLDAGDSEASRAALDQLDTLLYLCRQHLEHENRFVHPAIEARSPGGSQRIAGEHEDHLEAIAALEAEALAVRQAPSPTADLRLYRHLALFVADNFEHMQIEETRHNELLWQGYDDAELVQIHEQILASLDPAERGLVLRWMTPALPRSERAALYAELRKQMPGEVFSAVLEGAKPWLGAQDWAALVADLDQREALLA</sequence>
<dbReference type="InterPro" id="IPR012312">
    <property type="entry name" value="Hemerythrin-like"/>
</dbReference>
<reference evidence="2" key="1">
    <citation type="submission" date="2023-01" db="EMBL/GenBank/DDBJ databases">
        <title>Whole genome sequence of Paucibacter sp. S2-9 isolated from pond sediment.</title>
        <authorList>
            <person name="Jung J.Y."/>
        </authorList>
    </citation>
    <scope>NUCLEOTIDE SEQUENCE</scope>
    <source>
        <strain evidence="2">S2-9</strain>
    </source>
</reference>
<protein>
    <submittedName>
        <fullName evidence="2">Hemerythrin domain-containing protein</fullName>
    </submittedName>
</protein>
<dbReference type="AlphaFoldDB" id="A0AA95NGN4"/>
<gene>
    <name evidence="2" type="ORF">PFX98_10460</name>
</gene>
<evidence type="ECO:0000313" key="2">
    <source>
        <dbReference type="EMBL" id="WIT14019.1"/>
    </source>
</evidence>
<feature type="domain" description="Hemerythrin-like" evidence="1">
    <location>
        <begin position="11"/>
        <end position="132"/>
    </location>
</feature>
<dbReference type="RefSeq" id="WP_285235137.1">
    <property type="nucleotide sequence ID" value="NZ_CP116346.1"/>
</dbReference>
<dbReference type="GO" id="GO:0006879">
    <property type="term" value="P:intracellular iron ion homeostasis"/>
    <property type="evidence" value="ECO:0007669"/>
    <property type="project" value="InterPro"/>
</dbReference>
<dbReference type="InterPro" id="IPR045808">
    <property type="entry name" value="Hr_FBXL5"/>
</dbReference>
<evidence type="ECO:0000259" key="1">
    <source>
        <dbReference type="Pfam" id="PF01814"/>
    </source>
</evidence>
<dbReference type="KEGG" id="pais:PFX98_10460"/>
<dbReference type="Pfam" id="PF01814">
    <property type="entry name" value="Hemerythrin"/>
    <property type="match status" value="1"/>
</dbReference>
<organism evidence="2 3">
    <name type="scientific">Paucibacter sediminis</name>
    <dbReference type="NCBI Taxonomy" id="3019553"/>
    <lineage>
        <taxon>Bacteria</taxon>
        <taxon>Pseudomonadati</taxon>
        <taxon>Pseudomonadota</taxon>
        <taxon>Betaproteobacteria</taxon>
        <taxon>Burkholderiales</taxon>
        <taxon>Sphaerotilaceae</taxon>
        <taxon>Roseateles</taxon>
    </lineage>
</organism>
<dbReference type="EMBL" id="CP116346">
    <property type="protein sequence ID" value="WIT14019.1"/>
    <property type="molecule type" value="Genomic_DNA"/>
</dbReference>
<dbReference type="Proteomes" id="UP001177769">
    <property type="component" value="Chromosome"/>
</dbReference>
<dbReference type="Gene3D" id="1.20.120.520">
    <property type="entry name" value="nmb1532 protein domain like"/>
    <property type="match status" value="1"/>
</dbReference>
<name>A0AA95NGN4_9BURK</name>
<evidence type="ECO:0000313" key="3">
    <source>
        <dbReference type="Proteomes" id="UP001177769"/>
    </source>
</evidence>
<proteinExistence type="predicted"/>
<dbReference type="CDD" id="cd12109">
    <property type="entry name" value="Hr_FBXL5"/>
    <property type="match status" value="1"/>
</dbReference>